<feature type="transmembrane region" description="Helical" evidence="8">
    <location>
        <begin position="165"/>
        <end position="191"/>
    </location>
</feature>
<dbReference type="KEGG" id="bnn:FOA43_004459"/>
<evidence type="ECO:0000313" key="12">
    <source>
        <dbReference type="Proteomes" id="UP000662931"/>
    </source>
</evidence>
<protein>
    <recommendedName>
        <fullName evidence="13">Tricalbin</fullName>
    </recommendedName>
</protein>
<keyword evidence="3" id="KW-0445">Lipid transport</keyword>
<dbReference type="PROSITE" id="PS51847">
    <property type="entry name" value="SMP"/>
    <property type="match status" value="1"/>
</dbReference>
<evidence type="ECO:0000256" key="6">
    <source>
        <dbReference type="SAM" id="Coils"/>
    </source>
</evidence>
<dbReference type="GeneID" id="62197859"/>
<dbReference type="GO" id="GO:0006869">
    <property type="term" value="P:lipid transport"/>
    <property type="evidence" value="ECO:0007669"/>
    <property type="project" value="UniProtKB-KW"/>
</dbReference>
<feature type="domain" description="C2" evidence="9">
    <location>
        <begin position="1026"/>
        <end position="1154"/>
    </location>
</feature>
<name>A0A875S631_EENNA</name>
<proteinExistence type="predicted"/>
<keyword evidence="12" id="KW-1185">Reference proteome</keyword>
<dbReference type="PIRSF" id="PIRSF037232">
    <property type="entry name" value="Tricalbin"/>
    <property type="match status" value="1"/>
</dbReference>
<dbReference type="InterPro" id="IPR037756">
    <property type="entry name" value="C2D_Tricalbin"/>
</dbReference>
<feature type="region of interest" description="Disordered" evidence="7">
    <location>
        <begin position="601"/>
        <end position="620"/>
    </location>
</feature>
<feature type="compositionally biased region" description="Basic and acidic residues" evidence="7">
    <location>
        <begin position="1"/>
        <end position="53"/>
    </location>
</feature>
<dbReference type="OrthoDB" id="1029639at2759"/>
<feature type="domain" description="C2" evidence="9">
    <location>
        <begin position="552"/>
        <end position="685"/>
    </location>
</feature>
<feature type="domain" description="C2" evidence="9">
    <location>
        <begin position="702"/>
        <end position="818"/>
    </location>
</feature>
<accession>A0A875S631</accession>
<dbReference type="CDD" id="cd21678">
    <property type="entry name" value="SMP_TCB"/>
    <property type="match status" value="1"/>
</dbReference>
<feature type="domain" description="C2" evidence="9">
    <location>
        <begin position="1307"/>
        <end position="1426"/>
    </location>
</feature>
<comment type="subcellular location">
    <subcellularLocation>
        <location evidence="1">Membrane</location>
    </subcellularLocation>
</comment>
<dbReference type="PANTHER" id="PTHR46980">
    <property type="entry name" value="TRICALBIN-1-RELATED"/>
    <property type="match status" value="1"/>
</dbReference>
<dbReference type="GO" id="GO:0008289">
    <property type="term" value="F:lipid binding"/>
    <property type="evidence" value="ECO:0007669"/>
    <property type="project" value="UniProtKB-KW"/>
</dbReference>
<dbReference type="GO" id="GO:0016020">
    <property type="term" value="C:membrane"/>
    <property type="evidence" value="ECO:0007669"/>
    <property type="project" value="UniProtKB-SubCell"/>
</dbReference>
<dbReference type="InterPro" id="IPR017147">
    <property type="entry name" value="Tricalbin"/>
</dbReference>
<evidence type="ECO:0000256" key="3">
    <source>
        <dbReference type="ARBA" id="ARBA00023055"/>
    </source>
</evidence>
<feature type="compositionally biased region" description="Basic and acidic residues" evidence="7">
    <location>
        <begin position="75"/>
        <end position="89"/>
    </location>
</feature>
<keyword evidence="5 8" id="KW-0472">Membrane</keyword>
<feature type="domain" description="SMP-LTD" evidence="10">
    <location>
        <begin position="218"/>
        <end position="425"/>
    </location>
</feature>
<dbReference type="RefSeq" id="XP_038780626.1">
    <property type="nucleotide sequence ID" value="XM_038924698.1"/>
</dbReference>
<evidence type="ECO:0000256" key="7">
    <source>
        <dbReference type="SAM" id="MobiDB-lite"/>
    </source>
</evidence>
<dbReference type="SMART" id="SM00239">
    <property type="entry name" value="C2"/>
    <property type="match status" value="5"/>
</dbReference>
<dbReference type="GO" id="GO:0061817">
    <property type="term" value="P:endoplasmic reticulum-plasma membrane tethering"/>
    <property type="evidence" value="ECO:0007669"/>
    <property type="project" value="InterPro"/>
</dbReference>
<keyword evidence="8" id="KW-0812">Transmembrane</keyword>
<dbReference type="SUPFAM" id="SSF49562">
    <property type="entry name" value="C2 domain (Calcium/lipid-binding domain, CaLB)"/>
    <property type="match status" value="5"/>
</dbReference>
<dbReference type="Pfam" id="PF00168">
    <property type="entry name" value="C2"/>
    <property type="match status" value="5"/>
</dbReference>
<organism evidence="11 12">
    <name type="scientific">Eeniella nana</name>
    <name type="common">Yeast</name>
    <name type="synonym">Brettanomyces nanus</name>
    <dbReference type="NCBI Taxonomy" id="13502"/>
    <lineage>
        <taxon>Eukaryota</taxon>
        <taxon>Fungi</taxon>
        <taxon>Dikarya</taxon>
        <taxon>Ascomycota</taxon>
        <taxon>Saccharomycotina</taxon>
        <taxon>Pichiomycetes</taxon>
        <taxon>Pichiales</taxon>
        <taxon>Pichiaceae</taxon>
        <taxon>Brettanomyces</taxon>
    </lineage>
</organism>
<sequence>MPTKLKEAKTDRETAEAANREVKEKQASQAKQDLKKLKEMTREQKKEPKRMHDGPAAWTANGKSVKESSPPTAKAGEKKIEKSNNRDSSKSTMAPKHAAKDDSAAKVNFPWEKIGFFIDPKSPPSIEELRSLTYESSGILLHSYISEKYYGDLYWNCSLAVNTLIFAWLVGFLGGGLFALVMVLLVCATAYRAELRRFNICLRDDMKRVATIESLDTRIESMDWLNSFLEKFWVIYMPALSEMVITQANDTLKDVEPPTPIKKLSLDEFTLGTKAPRIESVRAFNKLGNDVYRMDWDFGFTPNDTDGMTKEELNKKVDPKVALGISIGKGVVSASLPVLVENMSFKGNMRITFKLAESFPFIEVVSVMFLEPPEIDYALKPVGGNTFGIDVMSIVPGLSSFVKSLIHSNLKPMMYAPNSFDVNVRDIAESTVPSAIGCVGVRIRGVEYLKKTDINPYVDYGIEGSSKQYRTDIKASTNTPVFNELQYILVDSLTQKIKFTLMNLDEEGDVHRLGEAQFGMDSLIQDPQQLLTELKLEHHNHSNGRLVCDLQWFPVLEKDTANSSTGSAGILELVVESARGLSTSQSLLGKLSTYAKVSIGNSKDEKQDDSDEVEAHTDDISRVVKGSNEPDYNIHIERLIKSPSTTPVTITIYDTSSYGVTKLATYKASSLRELISIGAEKGKWIKFTEGEGSIRFRMRYKKLSGVGMSEDVSFVPPVGVYRVLVSRCEQLDNIETIGKVDPYIEVVTGGRSHGRTKFIDDNLSPKFNEVFYAAVEHADQSLALTCMDHESDGNGRLIGSLSVDVHRFFSKRYNPQDDGSRSIVRGQLTRRGKPAGYIYYKVVYLPLMKVYSQAELKEKIARERKGNSQQELEDLEEQSKMLEEYKKHPEDYEWVDDDDETDDKDNPNLSGKEQLSLKQLMSHNSGVLGINIVKGNMSANNVYLQCLVDERPYAEFVSSASKGTKLSPCAGCAFIRDLKNSVMTFRVTRKPKAELRKDVIAQVARPMKVEQLLSDAFSDTFAVTFEGNRIELSLEYVPATVDLGPSETMTDTGVLHLKILSGHNLLAADRGNKSDPFVVVELNDTQVYRTKTVKKTVNPVFEDEQCSVVIPSRTRSELRLRLFDWDMAGDNDKLGDIDVDLTKLAVNQEEIIEFQLDTQGSLKVSAGFKPMYIQPSMATADGGFDFAGMPGKLIGGVAGGAFEVAGGALGAAGGVAGGALNMTEGVAGGALNMAGGAVSGVAGVGGSLFKGFHRKNGKDVEQAMPRATSATGAAPVLAGAAPSATPATPVASRVAVAASPASKRISMDGNASFASSTIPGNTIPGRLTVEGLKCKKPQGKETLFVKVSLKSPKKTKSIFKTHSARYNASSETLKWSESTPFKAPPGVEVIFSVYEHHRLGRSTEVATGSVLLSEIAGKREPLSLPVTLEGRSAELIVSFSYAG</sequence>
<gene>
    <name evidence="11" type="ORF">FOA43_004459</name>
</gene>
<evidence type="ECO:0000259" key="10">
    <source>
        <dbReference type="PROSITE" id="PS51847"/>
    </source>
</evidence>
<dbReference type="InterPro" id="IPR052455">
    <property type="entry name" value="Tricalbin_domain"/>
</dbReference>
<dbReference type="Pfam" id="PF25669">
    <property type="entry name" value="SMP_MUG190-like"/>
    <property type="match status" value="1"/>
</dbReference>
<feature type="domain" description="C2" evidence="9">
    <location>
        <begin position="416"/>
        <end position="533"/>
    </location>
</feature>
<dbReference type="GO" id="GO:0071944">
    <property type="term" value="C:cell periphery"/>
    <property type="evidence" value="ECO:0007669"/>
    <property type="project" value="UniProtKB-ARBA"/>
</dbReference>
<dbReference type="PANTHER" id="PTHR46980:SF1">
    <property type="entry name" value="TRICALBIN-3"/>
    <property type="match status" value="1"/>
</dbReference>
<evidence type="ECO:0000256" key="8">
    <source>
        <dbReference type="SAM" id="Phobius"/>
    </source>
</evidence>
<dbReference type="InterPro" id="IPR056910">
    <property type="entry name" value="TCB1-3_C2"/>
</dbReference>
<keyword evidence="2" id="KW-0813">Transport</keyword>
<feature type="region of interest" description="Disordered" evidence="7">
    <location>
        <begin position="1"/>
        <end position="101"/>
    </location>
</feature>
<feature type="region of interest" description="Disordered" evidence="7">
    <location>
        <begin position="891"/>
        <end position="911"/>
    </location>
</feature>
<evidence type="ECO:0008006" key="13">
    <source>
        <dbReference type="Google" id="ProtNLM"/>
    </source>
</evidence>
<dbReference type="InterPro" id="IPR000008">
    <property type="entry name" value="C2_dom"/>
</dbReference>
<dbReference type="InterPro" id="IPR031468">
    <property type="entry name" value="SMP_LBD"/>
</dbReference>
<feature type="coiled-coil region" evidence="6">
    <location>
        <begin position="858"/>
        <end position="888"/>
    </location>
</feature>
<dbReference type="Gene3D" id="2.60.40.150">
    <property type="entry name" value="C2 domain"/>
    <property type="match status" value="4"/>
</dbReference>
<dbReference type="Pfam" id="PF24920">
    <property type="entry name" value="C2_TCB1"/>
    <property type="match status" value="1"/>
</dbReference>
<dbReference type="CDD" id="cd04040">
    <property type="entry name" value="C2D_Tricalbin-like"/>
    <property type="match status" value="1"/>
</dbReference>
<evidence type="ECO:0000256" key="1">
    <source>
        <dbReference type="ARBA" id="ARBA00004370"/>
    </source>
</evidence>
<dbReference type="PROSITE" id="PS50004">
    <property type="entry name" value="C2"/>
    <property type="match status" value="5"/>
</dbReference>
<evidence type="ECO:0000313" key="11">
    <source>
        <dbReference type="EMBL" id="QPG77061.1"/>
    </source>
</evidence>
<reference evidence="11" key="1">
    <citation type="submission" date="2020-10" db="EMBL/GenBank/DDBJ databases">
        <authorList>
            <person name="Roach M.J.R."/>
        </authorList>
    </citation>
    <scope>NUCLEOTIDE SEQUENCE</scope>
    <source>
        <strain evidence="11">CBS 1945</strain>
    </source>
</reference>
<keyword evidence="8" id="KW-1133">Transmembrane helix</keyword>
<dbReference type="EMBL" id="CP064815">
    <property type="protein sequence ID" value="QPG77061.1"/>
    <property type="molecule type" value="Genomic_DNA"/>
</dbReference>
<keyword evidence="6" id="KW-0175">Coiled coil</keyword>
<evidence type="ECO:0000256" key="5">
    <source>
        <dbReference type="ARBA" id="ARBA00023136"/>
    </source>
</evidence>
<dbReference type="InterPro" id="IPR035892">
    <property type="entry name" value="C2_domain_sf"/>
</dbReference>
<dbReference type="Proteomes" id="UP000662931">
    <property type="component" value="Chromosome 4"/>
</dbReference>
<evidence type="ECO:0000256" key="2">
    <source>
        <dbReference type="ARBA" id="ARBA00022448"/>
    </source>
</evidence>
<keyword evidence="4" id="KW-0446">Lipid-binding</keyword>
<feature type="compositionally biased region" description="Acidic residues" evidence="7">
    <location>
        <begin position="892"/>
        <end position="903"/>
    </location>
</feature>
<evidence type="ECO:0000256" key="4">
    <source>
        <dbReference type="ARBA" id="ARBA00023121"/>
    </source>
</evidence>
<evidence type="ECO:0000259" key="9">
    <source>
        <dbReference type="PROSITE" id="PS50004"/>
    </source>
</evidence>